<dbReference type="eggNOG" id="COG2182">
    <property type="taxonomic scope" value="Bacteria"/>
</dbReference>
<sequence precursor="true">MREVYEVRTRNRGLTRAALAALLVALLALVAAGCGSGDDDSGGDGGDGPVEITFWHGQNQTAQQTIEGLVDRFNASHPDVKVKAEVGALADSLYQKTTAALAGGKYPDVVYQFGPNIASLARSPKALDLTDAVRDAAWRWDDFYPPAREAVTVDGKVRAVPALIDSLAVVYNRRLFREAGIPAPRAGWTWDDYRAIARQLTDSSKGQFGSAWPGVGDEDTVWRLWPMVWQLGGDVTSPDGEQAGFEGESGLTSFTTINDMAVTDRSLYIDKTAGSEKMYAIFNTGRIGMVPTGPWQVPEFVKARVDYGVVPMPSYSDRPTTISGPDAWMLFDNGDARARAAQEFAQWLTLPEQDAVWDVDAGSLPLRRSTAQQPIWRRHAQEVVGLDVFTAALEQARVRPTIQAYPKLSEAVGSGIVDVLLGTADPQEALDKAVDGANEALAGD</sequence>
<dbReference type="InterPro" id="IPR050490">
    <property type="entry name" value="Bact_solute-bd_prot1"/>
</dbReference>
<organism evidence="2 3">
    <name type="scientific">Conexibacter woesei (strain DSM 14684 / CCUG 47730 / CIP 108061 / JCM 11494 / NBRC 100937 / ID131577)</name>
    <dbReference type="NCBI Taxonomy" id="469383"/>
    <lineage>
        <taxon>Bacteria</taxon>
        <taxon>Bacillati</taxon>
        <taxon>Actinomycetota</taxon>
        <taxon>Thermoleophilia</taxon>
        <taxon>Solirubrobacterales</taxon>
        <taxon>Conexibacteraceae</taxon>
        <taxon>Conexibacter</taxon>
    </lineage>
</organism>
<feature type="signal peptide" evidence="1">
    <location>
        <begin position="1"/>
        <end position="36"/>
    </location>
</feature>
<dbReference type="EMBL" id="CP001854">
    <property type="protein sequence ID" value="ADB54203.1"/>
    <property type="molecule type" value="Genomic_DNA"/>
</dbReference>
<dbReference type="PANTHER" id="PTHR43649:SF30">
    <property type="entry name" value="ABC TRANSPORTER SUBSTRATE-BINDING PROTEIN"/>
    <property type="match status" value="1"/>
</dbReference>
<evidence type="ECO:0000313" key="3">
    <source>
        <dbReference type="Proteomes" id="UP000008229"/>
    </source>
</evidence>
<dbReference type="InterPro" id="IPR006059">
    <property type="entry name" value="SBP"/>
</dbReference>
<dbReference type="RefSeq" id="WP_012937254.1">
    <property type="nucleotide sequence ID" value="NC_013739.1"/>
</dbReference>
<dbReference type="SUPFAM" id="SSF53850">
    <property type="entry name" value="Periplasmic binding protein-like II"/>
    <property type="match status" value="1"/>
</dbReference>
<dbReference type="Proteomes" id="UP000008229">
    <property type="component" value="Chromosome"/>
</dbReference>
<evidence type="ECO:0000256" key="1">
    <source>
        <dbReference type="SAM" id="SignalP"/>
    </source>
</evidence>
<feature type="chain" id="PRO_5039371764" evidence="1">
    <location>
        <begin position="37"/>
        <end position="444"/>
    </location>
</feature>
<accession>D3F2S2</accession>
<dbReference type="KEGG" id="cwo:Cwoe_5802"/>
<name>D3F2S2_CONWI</name>
<reference evidence="3" key="2">
    <citation type="submission" date="2010-01" db="EMBL/GenBank/DDBJ databases">
        <title>The complete genome of Conexibacter woesei DSM 14684.</title>
        <authorList>
            <consortium name="US DOE Joint Genome Institute (JGI-PGF)"/>
            <person name="Lucas S."/>
            <person name="Copeland A."/>
            <person name="Lapidus A."/>
            <person name="Glavina del Rio T."/>
            <person name="Dalin E."/>
            <person name="Tice H."/>
            <person name="Bruce D."/>
            <person name="Goodwin L."/>
            <person name="Pitluck S."/>
            <person name="Kyrpides N."/>
            <person name="Mavromatis K."/>
            <person name="Ivanova N."/>
            <person name="Mikhailova N."/>
            <person name="Chertkov O."/>
            <person name="Brettin T."/>
            <person name="Detter J.C."/>
            <person name="Han C."/>
            <person name="Larimer F."/>
            <person name="Land M."/>
            <person name="Hauser L."/>
            <person name="Markowitz V."/>
            <person name="Cheng J.-F."/>
            <person name="Hugenholtz P."/>
            <person name="Woyke T."/>
            <person name="Wu D."/>
            <person name="Pukall R."/>
            <person name="Steenblock K."/>
            <person name="Schneider S."/>
            <person name="Klenk H.-P."/>
            <person name="Eisen J.A."/>
        </authorList>
    </citation>
    <scope>NUCLEOTIDE SEQUENCE [LARGE SCALE GENOMIC DNA]</scope>
    <source>
        <strain evidence="3">DSM 14684 / CIP 108061 / JCM 11494 / NBRC 100937 / ID131577</strain>
    </source>
</reference>
<gene>
    <name evidence="2" type="ordered locus">Cwoe_5802</name>
</gene>
<dbReference type="CDD" id="cd14748">
    <property type="entry name" value="PBP2_UgpB"/>
    <property type="match status" value="1"/>
</dbReference>
<dbReference type="Gene3D" id="3.40.190.10">
    <property type="entry name" value="Periplasmic binding protein-like II"/>
    <property type="match status" value="1"/>
</dbReference>
<reference evidence="2 3" key="1">
    <citation type="journal article" date="2010" name="Stand. Genomic Sci.">
        <title>Complete genome sequence of Conexibacter woesei type strain (ID131577).</title>
        <authorList>
            <person name="Pukall R."/>
            <person name="Lapidus A."/>
            <person name="Glavina Del Rio T."/>
            <person name="Copeland A."/>
            <person name="Tice H."/>
            <person name="Cheng J.-F."/>
            <person name="Lucas S."/>
            <person name="Chen F."/>
            <person name="Nolan M."/>
            <person name="Bruce D."/>
            <person name="Goodwin L."/>
            <person name="Pitluck S."/>
            <person name="Mavromatis K."/>
            <person name="Ivanova N."/>
            <person name="Ovchinnikova G."/>
            <person name="Pati A."/>
            <person name="Chen A."/>
            <person name="Palaniappan K."/>
            <person name="Land M."/>
            <person name="Hauser L."/>
            <person name="Chang Y.-J."/>
            <person name="Jeffries C.D."/>
            <person name="Chain P."/>
            <person name="Meincke L."/>
            <person name="Sims D."/>
            <person name="Brettin T."/>
            <person name="Detter J.C."/>
            <person name="Rohde M."/>
            <person name="Goeker M."/>
            <person name="Bristow J."/>
            <person name="Eisen J.A."/>
            <person name="Markowitz V."/>
            <person name="Kyrpides N.C."/>
            <person name="Klenk H.-P."/>
            <person name="Hugenholtz P."/>
        </authorList>
    </citation>
    <scope>NUCLEOTIDE SEQUENCE [LARGE SCALE GENOMIC DNA]</scope>
    <source>
        <strain evidence="3">DSM 14684 / CIP 108061 / JCM 11494 / NBRC 100937 / ID131577</strain>
    </source>
</reference>
<dbReference type="OrthoDB" id="3655235at2"/>
<evidence type="ECO:0000313" key="2">
    <source>
        <dbReference type="EMBL" id="ADB54203.1"/>
    </source>
</evidence>
<keyword evidence="1" id="KW-0732">Signal</keyword>
<dbReference type="HOGENOM" id="CLU_031285_10_5_11"/>
<dbReference type="Pfam" id="PF01547">
    <property type="entry name" value="SBP_bac_1"/>
    <property type="match status" value="1"/>
</dbReference>
<dbReference type="STRING" id="469383.Cwoe_5802"/>
<keyword evidence="3" id="KW-1185">Reference proteome</keyword>
<protein>
    <submittedName>
        <fullName evidence="2">Extracellular solute-binding protein family 1</fullName>
    </submittedName>
</protein>
<dbReference type="PANTHER" id="PTHR43649">
    <property type="entry name" value="ARABINOSE-BINDING PROTEIN-RELATED"/>
    <property type="match status" value="1"/>
</dbReference>
<dbReference type="AlphaFoldDB" id="D3F2S2"/>
<proteinExistence type="predicted"/>
<dbReference type="PROSITE" id="PS51257">
    <property type="entry name" value="PROKAR_LIPOPROTEIN"/>
    <property type="match status" value="1"/>
</dbReference>